<proteinExistence type="predicted"/>
<evidence type="ECO:0000313" key="2">
    <source>
        <dbReference type="EMBL" id="KAK7260136.1"/>
    </source>
</evidence>
<feature type="transmembrane region" description="Helical" evidence="1">
    <location>
        <begin position="24"/>
        <end position="44"/>
    </location>
</feature>
<keyword evidence="1" id="KW-0812">Transmembrane</keyword>
<feature type="transmembrane region" description="Helical" evidence="1">
    <location>
        <begin position="116"/>
        <end position="136"/>
    </location>
</feature>
<evidence type="ECO:0000256" key="1">
    <source>
        <dbReference type="SAM" id="Phobius"/>
    </source>
</evidence>
<comment type="caution">
    <text evidence="2">The sequence shown here is derived from an EMBL/GenBank/DDBJ whole genome shotgun (WGS) entry which is preliminary data.</text>
</comment>
<evidence type="ECO:0000313" key="3">
    <source>
        <dbReference type="Proteomes" id="UP001372338"/>
    </source>
</evidence>
<gene>
    <name evidence="2" type="ORF">RIF29_25931</name>
</gene>
<dbReference type="Proteomes" id="UP001372338">
    <property type="component" value="Unassembled WGS sequence"/>
</dbReference>
<dbReference type="EMBL" id="JAYWIO010000005">
    <property type="protein sequence ID" value="KAK7260136.1"/>
    <property type="molecule type" value="Genomic_DNA"/>
</dbReference>
<keyword evidence="1" id="KW-0472">Membrane</keyword>
<keyword evidence="3" id="KW-1185">Reference proteome</keyword>
<organism evidence="2 3">
    <name type="scientific">Crotalaria pallida</name>
    <name type="common">Smooth rattlebox</name>
    <name type="synonym">Crotalaria striata</name>
    <dbReference type="NCBI Taxonomy" id="3830"/>
    <lineage>
        <taxon>Eukaryota</taxon>
        <taxon>Viridiplantae</taxon>
        <taxon>Streptophyta</taxon>
        <taxon>Embryophyta</taxon>
        <taxon>Tracheophyta</taxon>
        <taxon>Spermatophyta</taxon>
        <taxon>Magnoliopsida</taxon>
        <taxon>eudicotyledons</taxon>
        <taxon>Gunneridae</taxon>
        <taxon>Pentapetalae</taxon>
        <taxon>rosids</taxon>
        <taxon>fabids</taxon>
        <taxon>Fabales</taxon>
        <taxon>Fabaceae</taxon>
        <taxon>Papilionoideae</taxon>
        <taxon>50 kb inversion clade</taxon>
        <taxon>genistoids sensu lato</taxon>
        <taxon>core genistoids</taxon>
        <taxon>Crotalarieae</taxon>
        <taxon>Crotalaria</taxon>
    </lineage>
</organism>
<sequence length="141" mass="15407">MPLLLLQHPSCDLHDRRRNGVHRVLYVDSPVLWASALLFLLLNVNGELVPNLLFASKGEVLDLRSSTWSKIEAKAGVESSVDSSSSATITPCAGHSLVCIEKVPFLFEKLQTSLSAIFNVVILVDSTSSGIVWILMMETLS</sequence>
<dbReference type="AlphaFoldDB" id="A0AAN9EMT5"/>
<name>A0AAN9EMT5_CROPI</name>
<reference evidence="2 3" key="1">
    <citation type="submission" date="2024-01" db="EMBL/GenBank/DDBJ databases">
        <title>The genomes of 5 underutilized Papilionoideae crops provide insights into root nodulation and disease resistanc.</title>
        <authorList>
            <person name="Yuan L."/>
        </authorList>
    </citation>
    <scope>NUCLEOTIDE SEQUENCE [LARGE SCALE GENOMIC DNA]</scope>
    <source>
        <strain evidence="2">ZHUSHIDOU_FW_LH</strain>
        <tissue evidence="2">Leaf</tissue>
    </source>
</reference>
<protein>
    <submittedName>
        <fullName evidence="2">Uncharacterized protein</fullName>
    </submittedName>
</protein>
<accession>A0AAN9EMT5</accession>
<keyword evidence="1" id="KW-1133">Transmembrane helix</keyword>